<gene>
    <name evidence="1" type="ORF">WMY93_034264</name>
</gene>
<dbReference type="EMBL" id="JBBPFD010000460">
    <property type="protein sequence ID" value="KAK7878827.1"/>
    <property type="molecule type" value="Genomic_DNA"/>
</dbReference>
<evidence type="ECO:0000313" key="2">
    <source>
        <dbReference type="Proteomes" id="UP001460270"/>
    </source>
</evidence>
<proteinExistence type="predicted"/>
<reference evidence="2" key="1">
    <citation type="submission" date="2024-04" db="EMBL/GenBank/DDBJ databases">
        <title>Salinicola lusitanus LLJ914,a marine bacterium isolated from the Okinawa Trough.</title>
        <authorList>
            <person name="Li J."/>
        </authorList>
    </citation>
    <scope>NUCLEOTIDE SEQUENCE [LARGE SCALE GENOMIC DNA]</scope>
</reference>
<protein>
    <submittedName>
        <fullName evidence="1">Uncharacterized protein</fullName>
    </submittedName>
</protein>
<keyword evidence="2" id="KW-1185">Reference proteome</keyword>
<evidence type="ECO:0000313" key="1">
    <source>
        <dbReference type="EMBL" id="KAK7878827.1"/>
    </source>
</evidence>
<comment type="caution">
    <text evidence="1">The sequence shown here is derived from an EMBL/GenBank/DDBJ whole genome shotgun (WGS) entry which is preliminary data.</text>
</comment>
<feature type="non-terminal residue" evidence="1">
    <location>
        <position position="89"/>
    </location>
</feature>
<name>A0AAW0MEW6_9GOBI</name>
<sequence length="89" mass="9438">MVNSGTPLVLNFPPGSTVLQPGQTLVNPGEILKAGQTVLSRASSSRSSSRPCGDRWCVLSHLCEAPPLCTWTHARLTIRSSSQQQHAGA</sequence>
<dbReference type="AlphaFoldDB" id="A0AAW0MEW6"/>
<accession>A0AAW0MEW6</accession>
<dbReference type="Proteomes" id="UP001460270">
    <property type="component" value="Unassembled WGS sequence"/>
</dbReference>
<organism evidence="1 2">
    <name type="scientific">Mugilogobius chulae</name>
    <name type="common">yellowstripe goby</name>
    <dbReference type="NCBI Taxonomy" id="88201"/>
    <lineage>
        <taxon>Eukaryota</taxon>
        <taxon>Metazoa</taxon>
        <taxon>Chordata</taxon>
        <taxon>Craniata</taxon>
        <taxon>Vertebrata</taxon>
        <taxon>Euteleostomi</taxon>
        <taxon>Actinopterygii</taxon>
        <taxon>Neopterygii</taxon>
        <taxon>Teleostei</taxon>
        <taxon>Neoteleostei</taxon>
        <taxon>Acanthomorphata</taxon>
        <taxon>Gobiaria</taxon>
        <taxon>Gobiiformes</taxon>
        <taxon>Gobioidei</taxon>
        <taxon>Gobiidae</taxon>
        <taxon>Gobionellinae</taxon>
        <taxon>Mugilogobius</taxon>
    </lineage>
</organism>